<evidence type="ECO:0000313" key="4">
    <source>
        <dbReference type="EMBL" id="KAG5763661.1"/>
    </source>
</evidence>
<reference evidence="4" key="2">
    <citation type="submission" date="2020-10" db="EMBL/GenBank/DDBJ databases">
        <authorList>
            <person name="Peck L.D."/>
            <person name="Nowell R.W."/>
            <person name="Flood J."/>
            <person name="Ryan M.J."/>
            <person name="Barraclough T.G."/>
        </authorList>
    </citation>
    <scope>NUCLEOTIDE SEQUENCE</scope>
    <source>
        <strain evidence="4">IMI 127659i</strain>
    </source>
</reference>
<accession>A0A9P7HX02</accession>
<gene>
    <name evidence="4" type="ORF">H9Q72_008243</name>
</gene>
<organism evidence="4 5">
    <name type="scientific">Fusarium xylarioides</name>
    <dbReference type="NCBI Taxonomy" id="221167"/>
    <lineage>
        <taxon>Eukaryota</taxon>
        <taxon>Fungi</taxon>
        <taxon>Dikarya</taxon>
        <taxon>Ascomycota</taxon>
        <taxon>Pezizomycotina</taxon>
        <taxon>Sordariomycetes</taxon>
        <taxon>Hypocreomycetidae</taxon>
        <taxon>Hypocreales</taxon>
        <taxon>Nectriaceae</taxon>
        <taxon>Fusarium</taxon>
        <taxon>Fusarium fujikuroi species complex</taxon>
    </lineage>
</organism>
<dbReference type="PANTHER" id="PTHR46115">
    <property type="entry name" value="THIOREDOXIN-LIKE PROTEIN 1"/>
    <property type="match status" value="1"/>
</dbReference>
<dbReference type="Pfam" id="PF00085">
    <property type="entry name" value="Thioredoxin"/>
    <property type="match status" value="1"/>
</dbReference>
<comment type="similarity">
    <text evidence="1">Belongs to the thioredoxin family.</text>
</comment>
<proteinExistence type="inferred from homology"/>
<dbReference type="InterPro" id="IPR013766">
    <property type="entry name" value="Thioredoxin_domain"/>
</dbReference>
<evidence type="ECO:0000313" key="5">
    <source>
        <dbReference type="Proteomes" id="UP000750502"/>
    </source>
</evidence>
<reference evidence="4" key="1">
    <citation type="journal article" date="2020" name="bioRxiv">
        <title>Historical genomics reveals the evolutionary mechanisms behind multiple outbreaks of the host-specific coffee wilt pathogen Fusarium xylarioides.</title>
        <authorList>
            <person name="Peck D."/>
            <person name="Nowell R.W."/>
            <person name="Flood J."/>
            <person name="Ryan M.J."/>
            <person name="Barraclough T.G."/>
        </authorList>
    </citation>
    <scope>NUCLEOTIDE SEQUENCE</scope>
    <source>
        <strain evidence="4">IMI 127659i</strain>
    </source>
</reference>
<dbReference type="SUPFAM" id="SSF52833">
    <property type="entry name" value="Thioredoxin-like"/>
    <property type="match status" value="1"/>
</dbReference>
<dbReference type="InterPro" id="IPR036249">
    <property type="entry name" value="Thioredoxin-like_sf"/>
</dbReference>
<evidence type="ECO:0000256" key="1">
    <source>
        <dbReference type="ARBA" id="ARBA00008987"/>
    </source>
</evidence>
<name>A0A9P7HX02_9HYPO</name>
<comment type="caution">
    <text evidence="4">The sequence shown here is derived from an EMBL/GenBank/DDBJ whole genome shotgun (WGS) entry which is preliminary data.</text>
</comment>
<dbReference type="Gene3D" id="3.40.30.10">
    <property type="entry name" value="Glutaredoxin"/>
    <property type="match status" value="1"/>
</dbReference>
<protein>
    <recommendedName>
        <fullName evidence="3">Thioredoxin domain-containing protein</fullName>
    </recommendedName>
</protein>
<dbReference type="EMBL" id="JADFTT010000293">
    <property type="protein sequence ID" value="KAG5763661.1"/>
    <property type="molecule type" value="Genomic_DNA"/>
</dbReference>
<evidence type="ECO:0000256" key="2">
    <source>
        <dbReference type="ARBA" id="ARBA00023157"/>
    </source>
</evidence>
<dbReference type="OrthoDB" id="10263751at2759"/>
<evidence type="ECO:0000259" key="3">
    <source>
        <dbReference type="PROSITE" id="PS51352"/>
    </source>
</evidence>
<feature type="domain" description="Thioredoxin" evidence="3">
    <location>
        <begin position="1"/>
        <end position="109"/>
    </location>
</feature>
<sequence length="119" mass="13665">MPITTIHSQPEYHDLIQRHRFVILFATVTWCNPCQLIKPFFEKYANASNYDPEKLVFAQFDTDEVPALDTELGIRSIPEFFVTENAERVDSLAGANPPTLRKLVDSYIFKLNPPSSDDF</sequence>
<dbReference type="PROSITE" id="PS51352">
    <property type="entry name" value="THIOREDOXIN_2"/>
    <property type="match status" value="1"/>
</dbReference>
<keyword evidence="2" id="KW-1015">Disulfide bond</keyword>
<dbReference type="AlphaFoldDB" id="A0A9P7HX02"/>
<dbReference type="Proteomes" id="UP000750502">
    <property type="component" value="Unassembled WGS sequence"/>
</dbReference>
<keyword evidence="5" id="KW-1185">Reference proteome</keyword>
<dbReference type="CDD" id="cd02947">
    <property type="entry name" value="TRX_family"/>
    <property type="match status" value="1"/>
</dbReference>